<dbReference type="Proteomes" id="UP000813824">
    <property type="component" value="Unassembled WGS sequence"/>
</dbReference>
<sequence length="399" mass="44669">MFEYTRQPLKALYLVCVVLSVVARLPLWTVKALLPATRPRKSWPVYRTILVWSIDAFVASWFKTGFPHEPLEEDDPGFVWIEPIHEEWILGEIKDLAETNGVEPVRVHGYWRGNGLGDDRSALTRHAEPQEKILYYLHGGGYVMGTANGKTTLASSPYSLSVPAHAPKIFKRSFALGYRLSAAAPLEPKNPFPASLFDALAGYRYLVEDAGFQPKDIIVCGDSAGGHLALVLTRYLIAYPIPKLDVPGGLMLMSPTSDWGRTYDNGNPKSSAVVHRNTDYVYEIVKNGYAGRSIAGSLPPEVLDTNSWFSPSSLHLKETDGLFKGFPPTLINCGGAEMARDEKRTLRDRMIRDCGQDTVTYLEYEDAVHDFILVTFFEPERTRGLDDIRNWLQKITATK</sequence>
<dbReference type="Gene3D" id="3.40.50.1820">
    <property type="entry name" value="alpha/beta hydrolase"/>
    <property type="match status" value="1"/>
</dbReference>
<dbReference type="AlphaFoldDB" id="A0A8K0UHT1"/>
<dbReference type="InterPro" id="IPR013094">
    <property type="entry name" value="AB_hydrolase_3"/>
</dbReference>
<dbReference type="PANTHER" id="PTHR48081">
    <property type="entry name" value="AB HYDROLASE SUPERFAMILY PROTEIN C4A8.06C"/>
    <property type="match status" value="1"/>
</dbReference>
<dbReference type="PANTHER" id="PTHR48081:SF26">
    <property type="entry name" value="ALPHA_BETA HYDROLASE FOLD-3 DOMAIN-CONTAINING PROTEIN"/>
    <property type="match status" value="1"/>
</dbReference>
<dbReference type="GO" id="GO:0016787">
    <property type="term" value="F:hydrolase activity"/>
    <property type="evidence" value="ECO:0007669"/>
    <property type="project" value="UniProtKB-KW"/>
</dbReference>
<dbReference type="InterPro" id="IPR029058">
    <property type="entry name" value="AB_hydrolase_fold"/>
</dbReference>
<dbReference type="Pfam" id="PF07859">
    <property type="entry name" value="Abhydrolase_3"/>
    <property type="match status" value="1"/>
</dbReference>
<evidence type="ECO:0000313" key="4">
    <source>
        <dbReference type="Proteomes" id="UP000813824"/>
    </source>
</evidence>
<comment type="caution">
    <text evidence="3">The sequence shown here is derived from an EMBL/GenBank/DDBJ whole genome shotgun (WGS) entry which is preliminary data.</text>
</comment>
<feature type="domain" description="Alpha/beta hydrolase fold-3" evidence="2">
    <location>
        <begin position="135"/>
        <end position="372"/>
    </location>
</feature>
<keyword evidence="4" id="KW-1185">Reference proteome</keyword>
<dbReference type="InterPro" id="IPR050300">
    <property type="entry name" value="GDXG_lipolytic_enzyme"/>
</dbReference>
<name>A0A8K0UHT1_9AGAR</name>
<keyword evidence="1" id="KW-0378">Hydrolase</keyword>
<proteinExistence type="predicted"/>
<organism evidence="3 4">
    <name type="scientific">Cristinia sonorae</name>
    <dbReference type="NCBI Taxonomy" id="1940300"/>
    <lineage>
        <taxon>Eukaryota</taxon>
        <taxon>Fungi</taxon>
        <taxon>Dikarya</taxon>
        <taxon>Basidiomycota</taxon>
        <taxon>Agaricomycotina</taxon>
        <taxon>Agaricomycetes</taxon>
        <taxon>Agaricomycetidae</taxon>
        <taxon>Agaricales</taxon>
        <taxon>Pleurotineae</taxon>
        <taxon>Stephanosporaceae</taxon>
        <taxon>Cristinia</taxon>
    </lineage>
</organism>
<accession>A0A8K0UHT1</accession>
<evidence type="ECO:0000313" key="3">
    <source>
        <dbReference type="EMBL" id="KAH8089934.1"/>
    </source>
</evidence>
<gene>
    <name evidence="3" type="ORF">BXZ70DRAFT_1011409</name>
</gene>
<evidence type="ECO:0000256" key="1">
    <source>
        <dbReference type="ARBA" id="ARBA00022801"/>
    </source>
</evidence>
<dbReference type="SUPFAM" id="SSF53474">
    <property type="entry name" value="alpha/beta-Hydrolases"/>
    <property type="match status" value="1"/>
</dbReference>
<dbReference type="EMBL" id="JAEVFJ010000038">
    <property type="protein sequence ID" value="KAH8089934.1"/>
    <property type="molecule type" value="Genomic_DNA"/>
</dbReference>
<dbReference type="OrthoDB" id="2152029at2759"/>
<reference evidence="3" key="1">
    <citation type="journal article" date="2021" name="New Phytol.">
        <title>Evolutionary innovations through gain and loss of genes in the ectomycorrhizal Boletales.</title>
        <authorList>
            <person name="Wu G."/>
            <person name="Miyauchi S."/>
            <person name="Morin E."/>
            <person name="Kuo A."/>
            <person name="Drula E."/>
            <person name="Varga T."/>
            <person name="Kohler A."/>
            <person name="Feng B."/>
            <person name="Cao Y."/>
            <person name="Lipzen A."/>
            <person name="Daum C."/>
            <person name="Hundley H."/>
            <person name="Pangilinan J."/>
            <person name="Johnson J."/>
            <person name="Barry K."/>
            <person name="LaButti K."/>
            <person name="Ng V."/>
            <person name="Ahrendt S."/>
            <person name="Min B."/>
            <person name="Choi I.G."/>
            <person name="Park H."/>
            <person name="Plett J.M."/>
            <person name="Magnuson J."/>
            <person name="Spatafora J.W."/>
            <person name="Nagy L.G."/>
            <person name="Henrissat B."/>
            <person name="Grigoriev I.V."/>
            <person name="Yang Z.L."/>
            <person name="Xu J."/>
            <person name="Martin F.M."/>
        </authorList>
    </citation>
    <scope>NUCLEOTIDE SEQUENCE</scope>
    <source>
        <strain evidence="3">KKN 215</strain>
    </source>
</reference>
<evidence type="ECO:0000259" key="2">
    <source>
        <dbReference type="Pfam" id="PF07859"/>
    </source>
</evidence>
<protein>
    <submittedName>
        <fullName evidence="3">Alpha/beta-hydrolase</fullName>
    </submittedName>
</protein>